<dbReference type="AlphaFoldDB" id="A0AAF0YMW8"/>
<keyword evidence="3" id="KW-1185">Reference proteome</keyword>
<reference evidence="3" key="1">
    <citation type="submission" date="2017-09" db="EMBL/GenBank/DDBJ databases">
        <title>Bacterial strain isolated from the female urinary microbiota.</title>
        <authorList>
            <person name="Thomas-White K."/>
            <person name="Kumar N."/>
            <person name="Forster S."/>
            <person name="Putonti C."/>
            <person name="Lawley T."/>
            <person name="Wolfe A.J."/>
        </authorList>
    </citation>
    <scope>NUCLEOTIDE SEQUENCE [LARGE SCALE GENOMIC DNA]</scope>
    <source>
        <strain evidence="3">UMB0959</strain>
    </source>
</reference>
<dbReference type="EMBL" id="CP136964">
    <property type="protein sequence ID" value="WOS95431.1"/>
    <property type="molecule type" value="Genomic_DNA"/>
</dbReference>
<evidence type="ECO:0000256" key="1">
    <source>
        <dbReference type="SAM" id="Phobius"/>
    </source>
</evidence>
<dbReference type="KEGG" id="nmy:CJ229_004820"/>
<accession>A0AAF0YMW8</accession>
<evidence type="ECO:0000313" key="3">
    <source>
        <dbReference type="Proteomes" id="UP000243626"/>
    </source>
</evidence>
<organism evidence="2 3">
    <name type="scientific">Nosocomiicoccus massiliensis</name>
    <dbReference type="NCBI Taxonomy" id="1232430"/>
    <lineage>
        <taxon>Bacteria</taxon>
        <taxon>Bacillati</taxon>
        <taxon>Bacillota</taxon>
        <taxon>Bacilli</taxon>
        <taxon>Bacillales</taxon>
        <taxon>Staphylococcaceae</taxon>
        <taxon>Nosocomiicoccus</taxon>
    </lineage>
</organism>
<name>A0AAF0YMW8_9STAP</name>
<keyword evidence="1" id="KW-0472">Membrane</keyword>
<evidence type="ECO:0000313" key="2">
    <source>
        <dbReference type="EMBL" id="WOS95431.1"/>
    </source>
</evidence>
<dbReference type="Proteomes" id="UP000243626">
    <property type="component" value="Chromosome"/>
</dbReference>
<keyword evidence="1" id="KW-0812">Transmembrane</keyword>
<reference evidence="2 3" key="2">
    <citation type="submission" date="2023-10" db="EMBL/GenBank/DDBJ databases">
        <authorList>
            <person name="Choi B."/>
        </authorList>
    </citation>
    <scope>NUCLEOTIDE SEQUENCE [LARGE SCALE GENOMIC DNA]</scope>
    <source>
        <strain evidence="2 3">UMB0959</strain>
    </source>
</reference>
<feature type="transmembrane region" description="Helical" evidence="1">
    <location>
        <begin position="7"/>
        <end position="29"/>
    </location>
</feature>
<feature type="transmembrane region" description="Helical" evidence="1">
    <location>
        <begin position="35"/>
        <end position="58"/>
    </location>
</feature>
<protein>
    <submittedName>
        <fullName evidence="2">Uncharacterized protein</fullName>
    </submittedName>
</protein>
<sequence>MMKNWQVIIYAFVGALFTGGIIFSITSVITQENPLSYVLIFALLLVLFILFTLLLFSYKKHRPSVEDMTDDRE</sequence>
<keyword evidence="1" id="KW-1133">Transmembrane helix</keyword>
<dbReference type="RefSeq" id="WP_068130203.1">
    <property type="nucleotide sequence ID" value="NZ_CP136964.1"/>
</dbReference>
<gene>
    <name evidence="2" type="ORF">CJ229_004820</name>
</gene>
<proteinExistence type="predicted"/>